<dbReference type="Proteomes" id="UP000789508">
    <property type="component" value="Unassembled WGS sequence"/>
</dbReference>
<evidence type="ECO:0000313" key="2">
    <source>
        <dbReference type="EMBL" id="CAG8597879.1"/>
    </source>
</evidence>
<dbReference type="OrthoDB" id="2131431at2759"/>
<feature type="transmembrane region" description="Helical" evidence="1">
    <location>
        <begin position="275"/>
        <end position="294"/>
    </location>
</feature>
<name>A0A9N9GCQ3_9GLOM</name>
<reference evidence="2" key="1">
    <citation type="submission" date="2021-06" db="EMBL/GenBank/DDBJ databases">
        <authorList>
            <person name="Kallberg Y."/>
            <person name="Tangrot J."/>
            <person name="Rosling A."/>
        </authorList>
    </citation>
    <scope>NUCLEOTIDE SEQUENCE</scope>
    <source>
        <strain evidence="2">FL130A</strain>
    </source>
</reference>
<keyword evidence="1" id="KW-0472">Membrane</keyword>
<feature type="transmembrane region" description="Helical" evidence="1">
    <location>
        <begin position="71"/>
        <end position="99"/>
    </location>
</feature>
<feature type="transmembrane region" description="Helical" evidence="1">
    <location>
        <begin position="30"/>
        <end position="50"/>
    </location>
</feature>
<feature type="transmembrane region" description="Helical" evidence="1">
    <location>
        <begin position="214"/>
        <end position="233"/>
    </location>
</feature>
<feature type="transmembrane region" description="Helical" evidence="1">
    <location>
        <begin position="111"/>
        <end position="131"/>
    </location>
</feature>
<evidence type="ECO:0000256" key="1">
    <source>
        <dbReference type="SAM" id="Phobius"/>
    </source>
</evidence>
<accession>A0A9N9GCQ3</accession>
<keyword evidence="3" id="KW-1185">Reference proteome</keyword>
<gene>
    <name evidence="2" type="ORF">ALEPTO_LOCUS8005</name>
</gene>
<keyword evidence="1" id="KW-1133">Transmembrane helix</keyword>
<proteinExistence type="predicted"/>
<sequence>MNSTSTAPRYCDWRIEIYNCENSAFWTIEVYFSLVSFTLLAFSGTFIFFYRYRYMWQGLFVDHAGIGIRPLPVDCLLLFFTIAGYLRAIHCLCLILDVYTAYWQREFVQEIAWTFLSYGAVTYLVGIIYTIPVSYTNGTAGIVSLGNGVAGDKKGSFNLTSHKLYIPTPKQLNIYMAIWCLWPSLIALPCAVFSGIEKDRNNYDIASRYTAAQYVADFIFDMSFAFIAAYYGLNFMVVLKGTIKSFEGSNATRIFSSSNGNNPTRKAFHRLKYTMAYLSGLALFSGPWWLVWGLAHQQLISSINNISIFLSISWYIAGAQPMIAVCQYVLAKRIYQKATGQTSTNSSNGSMAPMLSNITNPRSPITPKRASFQPAIIKIDNTVDIEMSLVGDNPLAQEATREITIAGSLSGSNKRMTTIFDESGKLCPTMEDNNSGQ</sequence>
<evidence type="ECO:0000313" key="3">
    <source>
        <dbReference type="Proteomes" id="UP000789508"/>
    </source>
</evidence>
<dbReference type="AlphaFoldDB" id="A0A9N9GCQ3"/>
<feature type="transmembrane region" description="Helical" evidence="1">
    <location>
        <begin position="306"/>
        <end position="330"/>
    </location>
</feature>
<organism evidence="2 3">
    <name type="scientific">Ambispora leptoticha</name>
    <dbReference type="NCBI Taxonomy" id="144679"/>
    <lineage>
        <taxon>Eukaryota</taxon>
        <taxon>Fungi</taxon>
        <taxon>Fungi incertae sedis</taxon>
        <taxon>Mucoromycota</taxon>
        <taxon>Glomeromycotina</taxon>
        <taxon>Glomeromycetes</taxon>
        <taxon>Archaeosporales</taxon>
        <taxon>Ambisporaceae</taxon>
        <taxon>Ambispora</taxon>
    </lineage>
</organism>
<comment type="caution">
    <text evidence="2">The sequence shown here is derived from an EMBL/GenBank/DDBJ whole genome shotgun (WGS) entry which is preliminary data.</text>
</comment>
<feature type="transmembrane region" description="Helical" evidence="1">
    <location>
        <begin position="172"/>
        <end position="194"/>
    </location>
</feature>
<protein>
    <submittedName>
        <fullName evidence="2">12104_t:CDS:1</fullName>
    </submittedName>
</protein>
<dbReference type="EMBL" id="CAJVPS010004016">
    <property type="protein sequence ID" value="CAG8597879.1"/>
    <property type="molecule type" value="Genomic_DNA"/>
</dbReference>
<keyword evidence="1" id="KW-0812">Transmembrane</keyword>